<organism evidence="1 2">
    <name type="scientific">Megalodesulfovibrio gigas (strain ATCC 19364 / DSM 1382 / NCIMB 9332 / VKM B-1759)</name>
    <name type="common">Desulfovibrio gigas</name>
    <dbReference type="NCBI Taxonomy" id="1121448"/>
    <lineage>
        <taxon>Bacteria</taxon>
        <taxon>Pseudomonadati</taxon>
        <taxon>Thermodesulfobacteriota</taxon>
        <taxon>Desulfovibrionia</taxon>
        <taxon>Desulfovibrionales</taxon>
        <taxon>Desulfovibrionaceae</taxon>
        <taxon>Megalodesulfovibrio</taxon>
    </lineage>
</organism>
<reference evidence="1 2" key="1">
    <citation type="journal article" date="2013" name="J. Bacteriol.">
        <title>Roles of HynAB and Ech, the only two hydrogenases found in the model sulfate reducer Desulfovibrio gigas.</title>
        <authorList>
            <person name="Morais-Silva F.O."/>
            <person name="Santos C.I."/>
            <person name="Rodrigues R."/>
            <person name="Pereira I.A."/>
            <person name="Rodrigues-Pousada C."/>
        </authorList>
    </citation>
    <scope>NUCLEOTIDE SEQUENCE [LARGE SCALE GENOMIC DNA]</scope>
    <source>
        <strain evidence="2">ATCC 19364 / DSM 1382 / NCIMB 9332 / VKM B-1759</strain>
    </source>
</reference>
<dbReference type="RefSeq" id="WP_021758747.1">
    <property type="nucleotide sequence ID" value="NC_022444.1"/>
</dbReference>
<protein>
    <submittedName>
        <fullName evidence="1">Uncharacterized protein</fullName>
    </submittedName>
</protein>
<evidence type="ECO:0000313" key="2">
    <source>
        <dbReference type="Proteomes" id="UP000016587"/>
    </source>
</evidence>
<dbReference type="AlphaFoldDB" id="T2G8E2"/>
<dbReference type="EMBL" id="CP006585">
    <property type="protein sequence ID" value="AGW12152.1"/>
    <property type="molecule type" value="Genomic_DNA"/>
</dbReference>
<proteinExistence type="predicted"/>
<dbReference type="Proteomes" id="UP000016587">
    <property type="component" value="Chromosome"/>
</dbReference>
<name>T2G8E2_MEGG1</name>
<dbReference type="PATRIC" id="fig|1121448.10.peg.224"/>
<dbReference type="OrthoDB" id="5462483at2"/>
<accession>T2G8E2</accession>
<dbReference type="HOGENOM" id="CLU_2537079_0_0_7"/>
<dbReference type="KEGG" id="dgg:DGI_0218"/>
<sequence>MSDRDLRDLWDAIDVLRTQQHVANTLLAEIKTILSERCEGRGRRIQDLEAGLEQVRARVWWFAGASSAAAFVVSRLWPSGFGK</sequence>
<dbReference type="STRING" id="1121448.DGI_0218"/>
<evidence type="ECO:0000313" key="1">
    <source>
        <dbReference type="EMBL" id="AGW12152.1"/>
    </source>
</evidence>
<keyword evidence="2" id="KW-1185">Reference proteome</keyword>
<gene>
    <name evidence="1" type="ORF">DGI_0218</name>
</gene>
<reference evidence="2" key="2">
    <citation type="submission" date="2013-07" db="EMBL/GenBank/DDBJ databases">
        <authorList>
            <person name="Morais-Silva F.O."/>
            <person name="Rezende A.M."/>
            <person name="Pimentel C."/>
            <person name="Resende D.M."/>
            <person name="Santos C.I."/>
            <person name="Clemente C."/>
            <person name="de Oliveira L.M."/>
            <person name="da Silva S.M."/>
            <person name="Costa D.A."/>
            <person name="Varela-Raposo A."/>
            <person name="Horacio E.C.A."/>
            <person name="Matos M."/>
            <person name="Flores O."/>
            <person name="Ruiz J.C."/>
            <person name="Rodrigues-Pousada C."/>
        </authorList>
    </citation>
    <scope>NUCLEOTIDE SEQUENCE [LARGE SCALE GENOMIC DNA]</scope>
    <source>
        <strain evidence="2">ATCC 19364 / DSM 1382 / NCIMB 9332 / VKM B-1759</strain>
    </source>
</reference>